<dbReference type="PANTHER" id="PTHR43124">
    <property type="entry name" value="PURINE EFFLUX PUMP PBUE"/>
    <property type="match status" value="1"/>
</dbReference>
<feature type="domain" description="Major facilitator superfamily (MFS) profile" evidence="7">
    <location>
        <begin position="18"/>
        <end position="402"/>
    </location>
</feature>
<dbReference type="Pfam" id="PF07690">
    <property type="entry name" value="MFS_1"/>
    <property type="match status" value="1"/>
</dbReference>
<dbReference type="EMBL" id="CP139487">
    <property type="protein sequence ID" value="WPU66093.1"/>
    <property type="molecule type" value="Genomic_DNA"/>
</dbReference>
<reference evidence="8 9" key="1">
    <citation type="submission" date="2023-11" db="EMBL/GenBank/DDBJ databases">
        <title>Peredibacter starrii A3.12.</title>
        <authorList>
            <person name="Mitchell R.J."/>
        </authorList>
    </citation>
    <scope>NUCLEOTIDE SEQUENCE [LARGE SCALE GENOMIC DNA]</scope>
    <source>
        <strain evidence="8 9">A3.12</strain>
    </source>
</reference>
<dbReference type="Proteomes" id="UP001324634">
    <property type="component" value="Chromosome"/>
</dbReference>
<evidence type="ECO:0000259" key="7">
    <source>
        <dbReference type="PROSITE" id="PS50850"/>
    </source>
</evidence>
<dbReference type="KEGG" id="psti:SOO65_04975"/>
<evidence type="ECO:0000256" key="1">
    <source>
        <dbReference type="ARBA" id="ARBA00004651"/>
    </source>
</evidence>
<dbReference type="GO" id="GO:0005886">
    <property type="term" value="C:plasma membrane"/>
    <property type="evidence" value="ECO:0007669"/>
    <property type="project" value="UniProtKB-SubCell"/>
</dbReference>
<evidence type="ECO:0000256" key="2">
    <source>
        <dbReference type="ARBA" id="ARBA00022475"/>
    </source>
</evidence>
<organism evidence="8 9">
    <name type="scientific">Peredibacter starrii</name>
    <dbReference type="NCBI Taxonomy" id="28202"/>
    <lineage>
        <taxon>Bacteria</taxon>
        <taxon>Pseudomonadati</taxon>
        <taxon>Bdellovibrionota</taxon>
        <taxon>Bacteriovoracia</taxon>
        <taxon>Bacteriovoracales</taxon>
        <taxon>Bacteriovoracaceae</taxon>
        <taxon>Peredibacter</taxon>
    </lineage>
</organism>
<dbReference type="InterPro" id="IPR011701">
    <property type="entry name" value="MFS"/>
</dbReference>
<protein>
    <submittedName>
        <fullName evidence="8">MFS transporter</fullName>
    </submittedName>
</protein>
<dbReference type="InterPro" id="IPR036259">
    <property type="entry name" value="MFS_trans_sf"/>
</dbReference>
<feature type="transmembrane region" description="Helical" evidence="6">
    <location>
        <begin position="84"/>
        <end position="103"/>
    </location>
</feature>
<dbReference type="AlphaFoldDB" id="A0AAX4HSL1"/>
<feature type="transmembrane region" description="Helical" evidence="6">
    <location>
        <begin position="109"/>
        <end position="130"/>
    </location>
</feature>
<keyword evidence="4 6" id="KW-1133">Transmembrane helix</keyword>
<feature type="transmembrane region" description="Helical" evidence="6">
    <location>
        <begin position="310"/>
        <end position="338"/>
    </location>
</feature>
<keyword evidence="2" id="KW-1003">Cell membrane</keyword>
<evidence type="ECO:0000256" key="3">
    <source>
        <dbReference type="ARBA" id="ARBA00022692"/>
    </source>
</evidence>
<dbReference type="GO" id="GO:0022857">
    <property type="term" value="F:transmembrane transporter activity"/>
    <property type="evidence" value="ECO:0007669"/>
    <property type="project" value="InterPro"/>
</dbReference>
<accession>A0AAX4HSL1</accession>
<feature type="transmembrane region" description="Helical" evidence="6">
    <location>
        <begin position="258"/>
        <end position="274"/>
    </location>
</feature>
<evidence type="ECO:0000256" key="4">
    <source>
        <dbReference type="ARBA" id="ARBA00022989"/>
    </source>
</evidence>
<gene>
    <name evidence="8" type="ORF">SOO65_04975</name>
</gene>
<feature type="transmembrane region" description="Helical" evidence="6">
    <location>
        <begin position="142"/>
        <end position="167"/>
    </location>
</feature>
<evidence type="ECO:0000256" key="6">
    <source>
        <dbReference type="SAM" id="Phobius"/>
    </source>
</evidence>
<feature type="transmembrane region" description="Helical" evidence="6">
    <location>
        <begin position="220"/>
        <end position="246"/>
    </location>
</feature>
<dbReference type="CDD" id="cd17324">
    <property type="entry name" value="MFS_NepI_like"/>
    <property type="match status" value="1"/>
</dbReference>
<dbReference type="PANTHER" id="PTHR43124:SF3">
    <property type="entry name" value="CHLORAMPHENICOL EFFLUX PUMP RV0191"/>
    <property type="match status" value="1"/>
</dbReference>
<proteinExistence type="predicted"/>
<dbReference type="InterPro" id="IPR050189">
    <property type="entry name" value="MFS_Efflux_Transporters"/>
</dbReference>
<comment type="subcellular location">
    <subcellularLocation>
        <location evidence="1">Cell membrane</location>
        <topology evidence="1">Multi-pass membrane protein</topology>
    </subcellularLocation>
</comment>
<evidence type="ECO:0000313" key="8">
    <source>
        <dbReference type="EMBL" id="WPU66093.1"/>
    </source>
</evidence>
<keyword evidence="9" id="KW-1185">Reference proteome</keyword>
<dbReference type="InterPro" id="IPR020846">
    <property type="entry name" value="MFS_dom"/>
</dbReference>
<feature type="transmembrane region" description="Helical" evidence="6">
    <location>
        <begin position="17"/>
        <end position="37"/>
    </location>
</feature>
<feature type="transmembrane region" description="Helical" evidence="6">
    <location>
        <begin position="173"/>
        <end position="192"/>
    </location>
</feature>
<feature type="transmembrane region" description="Helical" evidence="6">
    <location>
        <begin position="382"/>
        <end position="401"/>
    </location>
</feature>
<feature type="transmembrane region" description="Helical" evidence="6">
    <location>
        <begin position="286"/>
        <end position="304"/>
    </location>
</feature>
<dbReference type="PROSITE" id="PS50850">
    <property type="entry name" value="MFS"/>
    <property type="match status" value="1"/>
</dbReference>
<keyword evidence="5 6" id="KW-0472">Membrane</keyword>
<evidence type="ECO:0000256" key="5">
    <source>
        <dbReference type="ARBA" id="ARBA00023136"/>
    </source>
</evidence>
<keyword evidence="3 6" id="KW-0812">Transmembrane</keyword>
<evidence type="ECO:0000313" key="9">
    <source>
        <dbReference type="Proteomes" id="UP001324634"/>
    </source>
</evidence>
<feature type="transmembrane region" description="Helical" evidence="6">
    <location>
        <begin position="359"/>
        <end position="376"/>
    </location>
</feature>
<name>A0AAX4HSL1_9BACT</name>
<dbReference type="RefSeq" id="WP_321397886.1">
    <property type="nucleotide sequence ID" value="NZ_CP139487.1"/>
</dbReference>
<sequence>MNVPATDDLAALRKERFIIIILAAIQVAHILDFVIMMPLGPQFMRVFNISPVEFSTLVSAYTFSAGIVGFFGALYADHFDRKKFLLFNFSGFIIGTFMCAISPNFGALLAARIIAGAFGGILNASVLSLVSDLIPYQRRGAAMGVVMSAFSISSILGVPTGLFIANAFDWHGAFYFICIIGLIFWIAAYFVLPSVKIKTEPRSFKSNLMNFKSILIQKDYIQAFTLTSTLGFGIFMIVPFISTYLVRNAGLPEDKLPLIYLVGGICTIITARTVGKLCDRIGSFAVFKVVALISIVPIFLLTNLPTSPLWIILIVSSLFTMMGSARFIPAMTLVSAVVKPEERGTFMSLENASRQLSSGLASQGAGLILGSTAAGALTHYNIVGVVGVVTSIIAIFIALRIKNKFNLR</sequence>
<feature type="transmembrane region" description="Helical" evidence="6">
    <location>
        <begin position="57"/>
        <end position="77"/>
    </location>
</feature>
<dbReference type="Gene3D" id="1.20.1250.20">
    <property type="entry name" value="MFS general substrate transporter like domains"/>
    <property type="match status" value="1"/>
</dbReference>
<dbReference type="SUPFAM" id="SSF103473">
    <property type="entry name" value="MFS general substrate transporter"/>
    <property type="match status" value="1"/>
</dbReference>